<dbReference type="Proteomes" id="UP000291832">
    <property type="component" value="Unassembled WGS sequence"/>
</dbReference>
<dbReference type="SUPFAM" id="SSF54427">
    <property type="entry name" value="NTF2-like"/>
    <property type="match status" value="1"/>
</dbReference>
<comment type="caution">
    <text evidence="2">The sequence shown here is derived from an EMBL/GenBank/DDBJ whole genome shotgun (WGS) entry which is preliminary data.</text>
</comment>
<dbReference type="InterPro" id="IPR032710">
    <property type="entry name" value="NTF2-like_dom_sf"/>
</dbReference>
<keyword evidence="3" id="KW-1185">Reference proteome</keyword>
<dbReference type="RefSeq" id="WP_130453142.1">
    <property type="nucleotide sequence ID" value="NZ_QYAG01000001.1"/>
</dbReference>
<accession>A0A4Q7U077</accession>
<dbReference type="OrthoDB" id="8229197at2"/>
<proteinExistence type="predicted"/>
<dbReference type="InterPro" id="IPR027843">
    <property type="entry name" value="DUF4440"/>
</dbReference>
<evidence type="ECO:0000313" key="2">
    <source>
        <dbReference type="EMBL" id="RZT66801.1"/>
    </source>
</evidence>
<evidence type="ECO:0000259" key="1">
    <source>
        <dbReference type="Pfam" id="PF14534"/>
    </source>
</evidence>
<sequence>MSEQSSDNVGALAERLRGVERARLRALVAADIAAAEALHSDEFQLITPIGARLDRAQYLGAVAAGQIDYLHWEAGDIEVRVAGDAATLRYRAELEVAFGGHHVARSDYWHTDTYERSGSEWRAVWSQATQIQ</sequence>
<dbReference type="EMBL" id="SHKI01000003">
    <property type="protein sequence ID" value="RZT66801.1"/>
    <property type="molecule type" value="Genomic_DNA"/>
</dbReference>
<name>A0A4Q7U077_9MICO</name>
<protein>
    <submittedName>
        <fullName evidence="2">Uncharacterized protein DUF4440</fullName>
    </submittedName>
</protein>
<feature type="domain" description="DUF4440" evidence="1">
    <location>
        <begin position="16"/>
        <end position="122"/>
    </location>
</feature>
<gene>
    <name evidence="2" type="ORF">EV139_0928</name>
</gene>
<dbReference type="Pfam" id="PF14534">
    <property type="entry name" value="DUF4440"/>
    <property type="match status" value="1"/>
</dbReference>
<dbReference type="Gene3D" id="3.10.450.50">
    <property type="match status" value="1"/>
</dbReference>
<evidence type="ECO:0000313" key="3">
    <source>
        <dbReference type="Proteomes" id="UP000291832"/>
    </source>
</evidence>
<organism evidence="2 3">
    <name type="scientific">Leucobacter luti</name>
    <dbReference type="NCBI Taxonomy" id="340320"/>
    <lineage>
        <taxon>Bacteria</taxon>
        <taxon>Bacillati</taxon>
        <taxon>Actinomycetota</taxon>
        <taxon>Actinomycetes</taxon>
        <taxon>Micrococcales</taxon>
        <taxon>Microbacteriaceae</taxon>
        <taxon>Leucobacter</taxon>
    </lineage>
</organism>
<reference evidence="2 3" key="1">
    <citation type="journal article" date="2015" name="Stand. Genomic Sci.">
        <title>Genomic Encyclopedia of Bacterial and Archaeal Type Strains, Phase III: the genomes of soil and plant-associated and newly described type strains.</title>
        <authorList>
            <person name="Whitman W.B."/>
            <person name="Woyke T."/>
            <person name="Klenk H.P."/>
            <person name="Zhou Y."/>
            <person name="Lilburn T.G."/>
            <person name="Beck B.J."/>
            <person name="De Vos P."/>
            <person name="Vandamme P."/>
            <person name="Eisen J.A."/>
            <person name="Garrity G."/>
            <person name="Hugenholtz P."/>
            <person name="Kyrpides N.C."/>
        </authorList>
    </citation>
    <scope>NUCLEOTIDE SEQUENCE [LARGE SCALE GENOMIC DNA]</scope>
    <source>
        <strain evidence="2 3">RF6</strain>
    </source>
</reference>
<dbReference type="AlphaFoldDB" id="A0A4Q7U077"/>